<dbReference type="AlphaFoldDB" id="A0AAE1HM12"/>
<sequence>MVRLWAPGLLWCLAVAVLVGAMTPLPAHEDEGGALPDAKDDDVEDAPPQPPPTAEGADADAVDQDEDDPQVDADADATITFKFTEDITVRCGAHAVEQRQRRSTRGAARGVPRGDDTGRGHLLIEDERVEGKAEEPLGHSPLCRHHLRGTHRQWAIPVDGKEVKKRKSGSGKG</sequence>
<feature type="region of interest" description="Disordered" evidence="1">
    <location>
        <begin position="92"/>
        <end position="148"/>
    </location>
</feature>
<evidence type="ECO:0000256" key="2">
    <source>
        <dbReference type="SAM" id="SignalP"/>
    </source>
</evidence>
<name>A0AAE1HM12_9NEOP</name>
<dbReference type="EMBL" id="JAHWGI010001134">
    <property type="protein sequence ID" value="KAK3923040.1"/>
    <property type="molecule type" value="Genomic_DNA"/>
</dbReference>
<feature type="compositionally biased region" description="Acidic residues" evidence="1">
    <location>
        <begin position="57"/>
        <end position="75"/>
    </location>
</feature>
<gene>
    <name evidence="3" type="ORF">KUF71_001699</name>
</gene>
<feature type="chain" id="PRO_5042051786" evidence="2">
    <location>
        <begin position="22"/>
        <end position="173"/>
    </location>
</feature>
<keyword evidence="4" id="KW-1185">Reference proteome</keyword>
<protein>
    <submittedName>
        <fullName evidence="3">Uncharacterized protein</fullName>
    </submittedName>
</protein>
<feature type="region of interest" description="Disordered" evidence="1">
    <location>
        <begin position="154"/>
        <end position="173"/>
    </location>
</feature>
<evidence type="ECO:0000256" key="1">
    <source>
        <dbReference type="SAM" id="MobiDB-lite"/>
    </source>
</evidence>
<keyword evidence="2" id="KW-0732">Signal</keyword>
<evidence type="ECO:0000313" key="3">
    <source>
        <dbReference type="EMBL" id="KAK3923040.1"/>
    </source>
</evidence>
<reference evidence="3" key="1">
    <citation type="submission" date="2021-07" db="EMBL/GenBank/DDBJ databases">
        <authorList>
            <person name="Catto M.A."/>
            <person name="Jacobson A."/>
            <person name="Kennedy G."/>
            <person name="Labadie P."/>
            <person name="Hunt B.G."/>
            <person name="Srinivasan R."/>
        </authorList>
    </citation>
    <scope>NUCLEOTIDE SEQUENCE</scope>
    <source>
        <strain evidence="3">PL_HMW_Pooled</strain>
        <tissue evidence="3">Head</tissue>
    </source>
</reference>
<reference evidence="3" key="2">
    <citation type="journal article" date="2023" name="BMC Genomics">
        <title>Pest status, molecular evolution, and epigenetic factors derived from the genome assembly of Frankliniella fusca, a thysanopteran phytovirus vector.</title>
        <authorList>
            <person name="Catto M.A."/>
            <person name="Labadie P.E."/>
            <person name="Jacobson A.L."/>
            <person name="Kennedy G.G."/>
            <person name="Srinivasan R."/>
            <person name="Hunt B.G."/>
        </authorList>
    </citation>
    <scope>NUCLEOTIDE SEQUENCE</scope>
    <source>
        <strain evidence="3">PL_HMW_Pooled</strain>
    </source>
</reference>
<organism evidence="3 4">
    <name type="scientific">Frankliniella fusca</name>
    <dbReference type="NCBI Taxonomy" id="407009"/>
    <lineage>
        <taxon>Eukaryota</taxon>
        <taxon>Metazoa</taxon>
        <taxon>Ecdysozoa</taxon>
        <taxon>Arthropoda</taxon>
        <taxon>Hexapoda</taxon>
        <taxon>Insecta</taxon>
        <taxon>Pterygota</taxon>
        <taxon>Neoptera</taxon>
        <taxon>Paraneoptera</taxon>
        <taxon>Thysanoptera</taxon>
        <taxon>Terebrantia</taxon>
        <taxon>Thripoidea</taxon>
        <taxon>Thripidae</taxon>
        <taxon>Frankliniella</taxon>
    </lineage>
</organism>
<feature type="compositionally biased region" description="Basic residues" evidence="1">
    <location>
        <begin position="163"/>
        <end position="173"/>
    </location>
</feature>
<feature type="signal peptide" evidence="2">
    <location>
        <begin position="1"/>
        <end position="21"/>
    </location>
</feature>
<accession>A0AAE1HM12</accession>
<feature type="region of interest" description="Disordered" evidence="1">
    <location>
        <begin position="29"/>
        <end position="77"/>
    </location>
</feature>
<proteinExistence type="predicted"/>
<dbReference type="Proteomes" id="UP001219518">
    <property type="component" value="Unassembled WGS sequence"/>
</dbReference>
<evidence type="ECO:0000313" key="4">
    <source>
        <dbReference type="Proteomes" id="UP001219518"/>
    </source>
</evidence>
<comment type="caution">
    <text evidence="3">The sequence shown here is derived from an EMBL/GenBank/DDBJ whole genome shotgun (WGS) entry which is preliminary data.</text>
</comment>
<feature type="compositionally biased region" description="Basic and acidic residues" evidence="1">
    <location>
        <begin position="112"/>
        <end position="137"/>
    </location>
</feature>